<sequence length="109" mass="12487">MSEFPKPEQLSRRERSRAARVSDIIRVLSDRHYIEPIEPIEPIGPTEPAIQDVHKGWGTDADLSRVMPHRKDGIVDETHPGYHVSVFLPKIERPDAGQLDKTTRNWDVV</sequence>
<evidence type="ECO:0000313" key="2">
    <source>
        <dbReference type="EMBL" id="CAB4212549.1"/>
    </source>
</evidence>
<evidence type="ECO:0000313" key="1">
    <source>
        <dbReference type="EMBL" id="CAB4182447.1"/>
    </source>
</evidence>
<reference evidence="1" key="1">
    <citation type="submission" date="2020-05" db="EMBL/GenBank/DDBJ databases">
        <authorList>
            <person name="Chiriac C."/>
            <person name="Salcher M."/>
            <person name="Ghai R."/>
            <person name="Kavagutti S V."/>
        </authorList>
    </citation>
    <scope>NUCLEOTIDE SEQUENCE</scope>
</reference>
<proteinExistence type="predicted"/>
<gene>
    <name evidence="1" type="ORF">UFOVP1085_3</name>
    <name evidence="2" type="ORF">UFOVP1439_23</name>
</gene>
<organism evidence="1">
    <name type="scientific">uncultured Caudovirales phage</name>
    <dbReference type="NCBI Taxonomy" id="2100421"/>
    <lineage>
        <taxon>Viruses</taxon>
        <taxon>Duplodnaviria</taxon>
        <taxon>Heunggongvirae</taxon>
        <taxon>Uroviricota</taxon>
        <taxon>Caudoviricetes</taxon>
        <taxon>Peduoviridae</taxon>
        <taxon>Maltschvirus</taxon>
        <taxon>Maltschvirus maltsch</taxon>
    </lineage>
</organism>
<dbReference type="EMBL" id="LR797026">
    <property type="protein sequence ID" value="CAB4182447.1"/>
    <property type="molecule type" value="Genomic_DNA"/>
</dbReference>
<accession>A0A6J5QJ44</accession>
<dbReference type="EMBL" id="LR797394">
    <property type="protein sequence ID" value="CAB4212549.1"/>
    <property type="molecule type" value="Genomic_DNA"/>
</dbReference>
<name>A0A6J5QJ44_9CAUD</name>
<protein>
    <submittedName>
        <fullName evidence="1">Uncharacterized protein</fullName>
    </submittedName>
</protein>